<organism evidence="9 10">
    <name type="scientific">Cohnella cellulosilytica</name>
    <dbReference type="NCBI Taxonomy" id="986710"/>
    <lineage>
        <taxon>Bacteria</taxon>
        <taxon>Bacillati</taxon>
        <taxon>Bacillota</taxon>
        <taxon>Bacilli</taxon>
        <taxon>Bacillales</taxon>
        <taxon>Paenibacillaceae</taxon>
        <taxon>Cohnella</taxon>
    </lineage>
</organism>
<evidence type="ECO:0000256" key="5">
    <source>
        <dbReference type="ARBA" id="ARBA00022989"/>
    </source>
</evidence>
<proteinExistence type="inferred from homology"/>
<accession>A0ABW2FGQ9</accession>
<evidence type="ECO:0000256" key="2">
    <source>
        <dbReference type="ARBA" id="ARBA00022448"/>
    </source>
</evidence>
<feature type="transmembrane region" description="Helical" evidence="7">
    <location>
        <begin position="212"/>
        <end position="235"/>
    </location>
</feature>
<dbReference type="PANTHER" id="PTHR43227:SF11">
    <property type="entry name" value="BLL4140 PROTEIN"/>
    <property type="match status" value="1"/>
</dbReference>
<dbReference type="PROSITE" id="PS50928">
    <property type="entry name" value="ABC_TM1"/>
    <property type="match status" value="1"/>
</dbReference>
<feature type="transmembrane region" description="Helical" evidence="7">
    <location>
        <begin position="273"/>
        <end position="296"/>
    </location>
</feature>
<keyword evidence="6 7" id="KW-0472">Membrane</keyword>
<evidence type="ECO:0000313" key="9">
    <source>
        <dbReference type="EMBL" id="MFC7152408.1"/>
    </source>
</evidence>
<gene>
    <name evidence="9" type="ORF">ACFQMJ_28065</name>
</gene>
<reference evidence="10" key="1">
    <citation type="journal article" date="2019" name="Int. J. Syst. Evol. Microbiol.">
        <title>The Global Catalogue of Microorganisms (GCM) 10K type strain sequencing project: providing services to taxonomists for standard genome sequencing and annotation.</title>
        <authorList>
            <consortium name="The Broad Institute Genomics Platform"/>
            <consortium name="The Broad Institute Genome Sequencing Center for Infectious Disease"/>
            <person name="Wu L."/>
            <person name="Ma J."/>
        </authorList>
    </citation>
    <scope>NUCLEOTIDE SEQUENCE [LARGE SCALE GENOMIC DNA]</scope>
    <source>
        <strain evidence="10">KCTC 12907</strain>
    </source>
</reference>
<dbReference type="InterPro" id="IPR000515">
    <property type="entry name" value="MetI-like"/>
</dbReference>
<dbReference type="Gene3D" id="1.10.3720.10">
    <property type="entry name" value="MetI-like"/>
    <property type="match status" value="1"/>
</dbReference>
<dbReference type="CDD" id="cd06261">
    <property type="entry name" value="TM_PBP2"/>
    <property type="match status" value="1"/>
</dbReference>
<dbReference type="PANTHER" id="PTHR43227">
    <property type="entry name" value="BLL4140 PROTEIN"/>
    <property type="match status" value="1"/>
</dbReference>
<feature type="transmembrane region" description="Helical" evidence="7">
    <location>
        <begin position="21"/>
        <end position="43"/>
    </location>
</feature>
<feature type="transmembrane region" description="Helical" evidence="7">
    <location>
        <begin position="81"/>
        <end position="102"/>
    </location>
</feature>
<evidence type="ECO:0000313" key="10">
    <source>
        <dbReference type="Proteomes" id="UP001596378"/>
    </source>
</evidence>
<keyword evidence="5 7" id="KW-1133">Transmembrane helix</keyword>
<dbReference type="InterPro" id="IPR035906">
    <property type="entry name" value="MetI-like_sf"/>
</dbReference>
<evidence type="ECO:0000256" key="6">
    <source>
        <dbReference type="ARBA" id="ARBA00023136"/>
    </source>
</evidence>
<comment type="caution">
    <text evidence="9">The sequence shown here is derived from an EMBL/GenBank/DDBJ whole genome shotgun (WGS) entry which is preliminary data.</text>
</comment>
<comment type="similarity">
    <text evidence="7">Belongs to the binding-protein-dependent transport system permease family.</text>
</comment>
<feature type="transmembrane region" description="Helical" evidence="7">
    <location>
        <begin position="114"/>
        <end position="137"/>
    </location>
</feature>
<dbReference type="InterPro" id="IPR050809">
    <property type="entry name" value="UgpAE/MalFG_permease"/>
</dbReference>
<evidence type="ECO:0000256" key="4">
    <source>
        <dbReference type="ARBA" id="ARBA00022692"/>
    </source>
</evidence>
<dbReference type="Proteomes" id="UP001596378">
    <property type="component" value="Unassembled WGS sequence"/>
</dbReference>
<feature type="domain" description="ABC transmembrane type-1" evidence="8">
    <location>
        <begin position="77"/>
        <end position="292"/>
    </location>
</feature>
<dbReference type="RefSeq" id="WP_378044717.1">
    <property type="nucleotide sequence ID" value="NZ_JBHMDN010000005.1"/>
</dbReference>
<keyword evidence="4 7" id="KW-0812">Transmembrane</keyword>
<evidence type="ECO:0000256" key="3">
    <source>
        <dbReference type="ARBA" id="ARBA00022475"/>
    </source>
</evidence>
<keyword evidence="10" id="KW-1185">Reference proteome</keyword>
<keyword evidence="3" id="KW-1003">Cell membrane</keyword>
<dbReference type="Pfam" id="PF00528">
    <property type="entry name" value="BPD_transp_1"/>
    <property type="match status" value="1"/>
</dbReference>
<sequence>MLAKLKLEDRLIRELPLYLMLIPAVVLVAIYSYGSMAGVIIAFQKFIPAKGLFGPQQWVGFRNFDTLFSMPNIWPVIRNTVVIAMSKMIAGVIVPVVFALLLNEVRSLFAKRMFQTLVYLPHFLSWVILSGILINLLSPSEGIVNVFLSKLGIEPIFFLGNADVFPATMVISDVWKAFGFGSVIYLAALTGISPDLYEAAVIDGANRWRQTWHITLPGITSIVVLMTVLGFANILNGGFDQIYNMYSPVVYSTGDILDTFVFRLGIEQAQYSLSTAAGLFKSGVSLVFIVTSYYLADRFTGYKVF</sequence>
<comment type="subcellular location">
    <subcellularLocation>
        <location evidence="1 7">Cell membrane</location>
        <topology evidence="1 7">Multi-pass membrane protein</topology>
    </subcellularLocation>
</comment>
<evidence type="ECO:0000256" key="1">
    <source>
        <dbReference type="ARBA" id="ARBA00004651"/>
    </source>
</evidence>
<dbReference type="SUPFAM" id="SSF161098">
    <property type="entry name" value="MetI-like"/>
    <property type="match status" value="1"/>
</dbReference>
<keyword evidence="2 7" id="KW-0813">Transport</keyword>
<evidence type="ECO:0000256" key="7">
    <source>
        <dbReference type="RuleBase" id="RU363032"/>
    </source>
</evidence>
<evidence type="ECO:0000259" key="8">
    <source>
        <dbReference type="PROSITE" id="PS50928"/>
    </source>
</evidence>
<dbReference type="EMBL" id="JBHTAI010000022">
    <property type="protein sequence ID" value="MFC7152408.1"/>
    <property type="molecule type" value="Genomic_DNA"/>
</dbReference>
<feature type="transmembrane region" description="Helical" evidence="7">
    <location>
        <begin position="174"/>
        <end position="192"/>
    </location>
</feature>
<protein>
    <submittedName>
        <fullName evidence="9">ABC transporter permease</fullName>
    </submittedName>
</protein>
<name>A0ABW2FGQ9_9BACL</name>